<dbReference type="GO" id="GO:0005737">
    <property type="term" value="C:cytoplasm"/>
    <property type="evidence" value="ECO:0007669"/>
    <property type="project" value="TreeGrafter"/>
</dbReference>
<evidence type="ECO:0000256" key="2">
    <source>
        <dbReference type="ARBA" id="ARBA00013025"/>
    </source>
</evidence>
<protein>
    <recommendedName>
        <fullName evidence="2">tetrahydrofolate synthase</fullName>
        <ecNumber evidence="2">6.3.2.17</ecNumber>
    </recommendedName>
    <alternativeName>
        <fullName evidence="8">Tetrahydrofolylpolyglutamate synthase</fullName>
    </alternativeName>
</protein>
<evidence type="ECO:0000313" key="12">
    <source>
        <dbReference type="EMBL" id="RDI74544.1"/>
    </source>
</evidence>
<gene>
    <name evidence="12" type="ORF">Gocc_1433</name>
</gene>
<evidence type="ECO:0000313" key="13">
    <source>
        <dbReference type="Proteomes" id="UP000254134"/>
    </source>
</evidence>
<dbReference type="InterPro" id="IPR004101">
    <property type="entry name" value="Mur_ligase_C"/>
</dbReference>
<feature type="domain" description="Mur ligase C-terminal" evidence="10">
    <location>
        <begin position="229"/>
        <end position="337"/>
    </location>
</feature>
<dbReference type="Proteomes" id="UP000254134">
    <property type="component" value="Unassembled WGS sequence"/>
</dbReference>
<dbReference type="GO" id="GO:0004326">
    <property type="term" value="F:tetrahydrofolylpolyglutamate synthase activity"/>
    <property type="evidence" value="ECO:0007669"/>
    <property type="project" value="UniProtKB-EC"/>
</dbReference>
<dbReference type="InterPro" id="IPR036615">
    <property type="entry name" value="Mur_ligase_C_dom_sf"/>
</dbReference>
<evidence type="ECO:0000259" key="10">
    <source>
        <dbReference type="Pfam" id="PF02875"/>
    </source>
</evidence>
<dbReference type="EC" id="6.3.2.17" evidence="2"/>
<sequence length="350" mass="36381">MESALSWLASLSPWPADGFGLARMRALLADLGDPQHAFEAVHVVGTNGKSTATVTVEQLLLADGLVVGATISPHVRSWSERIRIGGHAADLEAALRHVRPAAERHEATQFETITAAALAAFAAARVDVAVVEAGLGGRHDATNVLRSRVVLLTNVGLDHTDVLGDTVEAIAREKLAVAHDDNTIVVLPDDTFAPLVPAGVTVIGGAREAAEAFAGHPLGPAPAIVLPGRLERRGAEIRDGAHNPDGVAWLRAQLEGAEHVLVASILRDKDVDAMLEGLAALGRTLVATGSSNARALTAAELAARARGRFDTIEAIDDPVAAVARAHALGEPVLVTGSLYLLADLEAAEPR</sequence>
<proteinExistence type="inferred from homology"/>
<dbReference type="GO" id="GO:0046872">
    <property type="term" value="F:metal ion binding"/>
    <property type="evidence" value="ECO:0007669"/>
    <property type="project" value="UniProtKB-KW"/>
</dbReference>
<evidence type="ECO:0000256" key="7">
    <source>
        <dbReference type="ARBA" id="ARBA00022842"/>
    </source>
</evidence>
<dbReference type="NCBIfam" id="TIGR01499">
    <property type="entry name" value="folC"/>
    <property type="match status" value="1"/>
</dbReference>
<keyword evidence="13" id="KW-1185">Reference proteome</keyword>
<dbReference type="Gene3D" id="3.40.1190.10">
    <property type="entry name" value="Mur-like, catalytic domain"/>
    <property type="match status" value="1"/>
</dbReference>
<dbReference type="PANTHER" id="PTHR11136">
    <property type="entry name" value="FOLYLPOLYGLUTAMATE SYNTHASE-RELATED"/>
    <property type="match status" value="1"/>
</dbReference>
<dbReference type="GO" id="GO:0005524">
    <property type="term" value="F:ATP binding"/>
    <property type="evidence" value="ECO:0007669"/>
    <property type="project" value="UniProtKB-KW"/>
</dbReference>
<evidence type="ECO:0000256" key="1">
    <source>
        <dbReference type="ARBA" id="ARBA00008276"/>
    </source>
</evidence>
<dbReference type="OrthoDB" id="9809356at2"/>
<dbReference type="RefSeq" id="WP_114795875.1">
    <property type="nucleotide sequence ID" value="NZ_QQZY01000003.1"/>
</dbReference>
<dbReference type="GO" id="GO:0008841">
    <property type="term" value="F:dihydrofolate synthase activity"/>
    <property type="evidence" value="ECO:0007669"/>
    <property type="project" value="TreeGrafter"/>
</dbReference>
<dbReference type="AlphaFoldDB" id="A0A7M2YXE8"/>
<dbReference type="InterPro" id="IPR001645">
    <property type="entry name" value="Folylpolyglutamate_synth"/>
</dbReference>
<dbReference type="Gene3D" id="3.90.190.20">
    <property type="entry name" value="Mur ligase, C-terminal domain"/>
    <property type="match status" value="1"/>
</dbReference>
<dbReference type="Pfam" id="PF02875">
    <property type="entry name" value="Mur_ligase_C"/>
    <property type="match status" value="1"/>
</dbReference>
<evidence type="ECO:0000259" key="11">
    <source>
        <dbReference type="Pfam" id="PF08245"/>
    </source>
</evidence>
<evidence type="ECO:0000256" key="9">
    <source>
        <dbReference type="ARBA" id="ARBA00047493"/>
    </source>
</evidence>
<dbReference type="Pfam" id="PF08245">
    <property type="entry name" value="Mur_ligase_M"/>
    <property type="match status" value="1"/>
</dbReference>
<dbReference type="SUPFAM" id="SSF53623">
    <property type="entry name" value="MurD-like peptide ligases, catalytic domain"/>
    <property type="match status" value="1"/>
</dbReference>
<accession>A0A7M2YXE8</accession>
<reference evidence="12 13" key="1">
    <citation type="submission" date="2018-07" db="EMBL/GenBank/DDBJ databases">
        <title>High-quality-draft genome sequence of Gaiella occulta.</title>
        <authorList>
            <person name="Severino R."/>
            <person name="Froufe H.J.C."/>
            <person name="Rainey F.A."/>
            <person name="Barroso C."/>
            <person name="Albuquerque L."/>
            <person name="Lobo-Da-Cunha A."/>
            <person name="Da Costa M.S."/>
            <person name="Egas C."/>
        </authorList>
    </citation>
    <scope>NUCLEOTIDE SEQUENCE [LARGE SCALE GENOMIC DNA]</scope>
    <source>
        <strain evidence="12 13">F2-233</strain>
    </source>
</reference>
<keyword evidence="5" id="KW-0547">Nucleotide-binding</keyword>
<evidence type="ECO:0000256" key="6">
    <source>
        <dbReference type="ARBA" id="ARBA00022840"/>
    </source>
</evidence>
<comment type="similarity">
    <text evidence="1">Belongs to the folylpolyglutamate synthase family.</text>
</comment>
<dbReference type="SUPFAM" id="SSF53244">
    <property type="entry name" value="MurD-like peptide ligases, peptide-binding domain"/>
    <property type="match status" value="1"/>
</dbReference>
<comment type="catalytic activity">
    <reaction evidence="9">
        <text>(6S)-5,6,7,8-tetrahydrofolyl-(gamma-L-Glu)(n) + L-glutamate + ATP = (6S)-5,6,7,8-tetrahydrofolyl-(gamma-L-Glu)(n+1) + ADP + phosphate + H(+)</text>
        <dbReference type="Rhea" id="RHEA:10580"/>
        <dbReference type="Rhea" id="RHEA-COMP:14738"/>
        <dbReference type="Rhea" id="RHEA-COMP:14740"/>
        <dbReference type="ChEBI" id="CHEBI:15378"/>
        <dbReference type="ChEBI" id="CHEBI:29985"/>
        <dbReference type="ChEBI" id="CHEBI:30616"/>
        <dbReference type="ChEBI" id="CHEBI:43474"/>
        <dbReference type="ChEBI" id="CHEBI:141005"/>
        <dbReference type="ChEBI" id="CHEBI:456216"/>
        <dbReference type="EC" id="6.3.2.17"/>
    </reaction>
</comment>
<keyword evidence="6" id="KW-0067">ATP-binding</keyword>
<organism evidence="12 13">
    <name type="scientific">Gaiella occulta</name>
    <dbReference type="NCBI Taxonomy" id="1002870"/>
    <lineage>
        <taxon>Bacteria</taxon>
        <taxon>Bacillati</taxon>
        <taxon>Actinomycetota</taxon>
        <taxon>Thermoleophilia</taxon>
        <taxon>Gaiellales</taxon>
        <taxon>Gaiellaceae</taxon>
        <taxon>Gaiella</taxon>
    </lineage>
</organism>
<name>A0A7M2YXE8_9ACTN</name>
<dbReference type="InterPro" id="IPR018109">
    <property type="entry name" value="Folylpolyglutamate_synth_CS"/>
</dbReference>
<keyword evidence="3" id="KW-0436">Ligase</keyword>
<dbReference type="PANTHER" id="PTHR11136:SF0">
    <property type="entry name" value="DIHYDROFOLATE SYNTHETASE-RELATED"/>
    <property type="match status" value="1"/>
</dbReference>
<evidence type="ECO:0000256" key="4">
    <source>
        <dbReference type="ARBA" id="ARBA00022723"/>
    </source>
</evidence>
<dbReference type="InterPro" id="IPR013221">
    <property type="entry name" value="Mur_ligase_cen"/>
</dbReference>
<dbReference type="EMBL" id="QQZY01000003">
    <property type="protein sequence ID" value="RDI74544.1"/>
    <property type="molecule type" value="Genomic_DNA"/>
</dbReference>
<dbReference type="InterPro" id="IPR036565">
    <property type="entry name" value="Mur-like_cat_sf"/>
</dbReference>
<evidence type="ECO:0000256" key="8">
    <source>
        <dbReference type="ARBA" id="ARBA00030592"/>
    </source>
</evidence>
<comment type="caution">
    <text evidence="12">The sequence shown here is derived from an EMBL/GenBank/DDBJ whole genome shotgun (WGS) entry which is preliminary data.</text>
</comment>
<keyword evidence="7" id="KW-0460">Magnesium</keyword>
<evidence type="ECO:0000256" key="5">
    <source>
        <dbReference type="ARBA" id="ARBA00022741"/>
    </source>
</evidence>
<dbReference type="PROSITE" id="PS01012">
    <property type="entry name" value="FOLYLPOLYGLU_SYNT_2"/>
    <property type="match status" value="1"/>
</dbReference>
<feature type="domain" description="Mur ligase central" evidence="11">
    <location>
        <begin position="43"/>
        <end position="191"/>
    </location>
</feature>
<evidence type="ECO:0000256" key="3">
    <source>
        <dbReference type="ARBA" id="ARBA00022598"/>
    </source>
</evidence>
<reference evidence="13" key="2">
    <citation type="journal article" date="2019" name="MicrobiologyOpen">
        <title>High-quality draft genome sequence of Gaiella occulta isolated from a 150 meter deep mineral water borehole and comparison with the genome sequences of other deep-branching lineages of the phylum Actinobacteria.</title>
        <authorList>
            <person name="Severino R."/>
            <person name="Froufe H.J.C."/>
            <person name="Barroso C."/>
            <person name="Albuquerque L."/>
            <person name="Lobo-da-Cunha A."/>
            <person name="da Costa M.S."/>
            <person name="Egas C."/>
        </authorList>
    </citation>
    <scope>NUCLEOTIDE SEQUENCE [LARGE SCALE GENOMIC DNA]</scope>
    <source>
        <strain evidence="13">F2-233</strain>
    </source>
</reference>
<keyword evidence="4" id="KW-0479">Metal-binding</keyword>